<keyword evidence="3" id="KW-1185">Reference proteome</keyword>
<feature type="transmembrane region" description="Helical" evidence="1">
    <location>
        <begin position="122"/>
        <end position="143"/>
    </location>
</feature>
<sequence>MFERVLGLPAHPLFIHAAVVLVPLLAVAGILYAVWPGARRHVRWTLIVLAVATPGAVFAAKESGEAFAGSDNFQSPQLQADIETHEGFGNNLFLVVLGLALVALALAYLVRPLPAGSVGPVAAHWALAGLTVLLGLAAFYFVFKAGDTGANMVWNGF</sequence>
<feature type="transmembrane region" description="Helical" evidence="1">
    <location>
        <begin position="13"/>
        <end position="35"/>
    </location>
</feature>
<comment type="caution">
    <text evidence="2">The sequence shown here is derived from an EMBL/GenBank/DDBJ whole genome shotgun (WGS) entry which is preliminary data.</text>
</comment>
<protein>
    <recommendedName>
        <fullName evidence="4">DUF2231 domain-containing protein</fullName>
    </recommendedName>
</protein>
<keyword evidence="1" id="KW-0812">Transmembrane</keyword>
<keyword evidence="1" id="KW-0472">Membrane</keyword>
<keyword evidence="1" id="KW-1133">Transmembrane helix</keyword>
<organism evidence="2 3">
    <name type="scientific">Dactylosporangium siamense</name>
    <dbReference type="NCBI Taxonomy" id="685454"/>
    <lineage>
        <taxon>Bacteria</taxon>
        <taxon>Bacillati</taxon>
        <taxon>Actinomycetota</taxon>
        <taxon>Actinomycetes</taxon>
        <taxon>Micromonosporales</taxon>
        <taxon>Micromonosporaceae</taxon>
        <taxon>Dactylosporangium</taxon>
    </lineage>
</organism>
<proteinExistence type="predicted"/>
<name>A0A919UE71_9ACTN</name>
<evidence type="ECO:0008006" key="4">
    <source>
        <dbReference type="Google" id="ProtNLM"/>
    </source>
</evidence>
<dbReference type="RefSeq" id="WP_203853853.1">
    <property type="nucleotide sequence ID" value="NZ_BAAAVW010000041.1"/>
</dbReference>
<feature type="transmembrane region" description="Helical" evidence="1">
    <location>
        <begin position="92"/>
        <end position="110"/>
    </location>
</feature>
<evidence type="ECO:0000313" key="3">
    <source>
        <dbReference type="Proteomes" id="UP000660611"/>
    </source>
</evidence>
<dbReference type="EMBL" id="BONQ01000174">
    <property type="protein sequence ID" value="GIG52257.1"/>
    <property type="molecule type" value="Genomic_DNA"/>
</dbReference>
<accession>A0A919UE71</accession>
<evidence type="ECO:0000256" key="1">
    <source>
        <dbReference type="SAM" id="Phobius"/>
    </source>
</evidence>
<reference evidence="2" key="1">
    <citation type="submission" date="2021-01" db="EMBL/GenBank/DDBJ databases">
        <title>Whole genome shotgun sequence of Dactylosporangium siamense NBRC 106093.</title>
        <authorList>
            <person name="Komaki H."/>
            <person name="Tamura T."/>
        </authorList>
    </citation>
    <scope>NUCLEOTIDE SEQUENCE</scope>
    <source>
        <strain evidence="2">NBRC 106093</strain>
    </source>
</reference>
<gene>
    <name evidence="2" type="ORF">Dsi01nite_102980</name>
</gene>
<dbReference type="Proteomes" id="UP000660611">
    <property type="component" value="Unassembled WGS sequence"/>
</dbReference>
<evidence type="ECO:0000313" key="2">
    <source>
        <dbReference type="EMBL" id="GIG52257.1"/>
    </source>
</evidence>
<dbReference type="AlphaFoldDB" id="A0A919UE71"/>